<proteinExistence type="predicted"/>
<dbReference type="KEGG" id="mlv:CVS47_00067"/>
<reference evidence="1 2" key="1">
    <citation type="submission" date="2018-08" db="EMBL/GenBank/DDBJ databases">
        <title>Microbacterium lemovicicum sp. nov., a bacterium isolated from a natural uranium-rich soil.</title>
        <authorList>
            <person name="ORTET P."/>
        </authorList>
    </citation>
    <scope>NUCLEOTIDE SEQUENCE [LARGE SCALE GENOMIC DNA]</scope>
    <source>
        <strain evidence="1 2">Viu22</strain>
    </source>
</reference>
<dbReference type="OrthoDB" id="9784272at2"/>
<gene>
    <name evidence="1" type="primary">sigK_1</name>
    <name evidence="1" type="ORF">CVS47_00067</name>
</gene>
<evidence type="ECO:0000313" key="1">
    <source>
        <dbReference type="EMBL" id="AZS35475.1"/>
    </source>
</evidence>
<organism evidence="1 2">
    <name type="scientific">Microbacterium lemovicicum</name>
    <dbReference type="NCBI Taxonomy" id="1072463"/>
    <lineage>
        <taxon>Bacteria</taxon>
        <taxon>Bacillati</taxon>
        <taxon>Actinomycetota</taxon>
        <taxon>Actinomycetes</taxon>
        <taxon>Micrococcales</taxon>
        <taxon>Microbacteriaceae</taxon>
        <taxon>Microbacterium</taxon>
    </lineage>
</organism>
<dbReference type="GO" id="GO:0003700">
    <property type="term" value="F:DNA-binding transcription factor activity"/>
    <property type="evidence" value="ECO:0007669"/>
    <property type="project" value="InterPro"/>
</dbReference>
<dbReference type="Gene3D" id="1.10.1740.10">
    <property type="match status" value="1"/>
</dbReference>
<name>A0A3Q9IVR9_9MICO</name>
<evidence type="ECO:0000313" key="2">
    <source>
        <dbReference type="Proteomes" id="UP000276888"/>
    </source>
</evidence>
<sequence length="117" mass="12322">MDPLAAADSAADSGLGALLDGIGAGDAPCLTRLYDALSPKVFGLLIALIPDRRVAETVLADVFVEIWETAAGRPRRSTAAEWMIAITRRRAALAREGVAQRVPEPGARRADTGIITL</sequence>
<dbReference type="AlphaFoldDB" id="A0A3Q9IVR9"/>
<dbReference type="GO" id="GO:0006352">
    <property type="term" value="P:DNA-templated transcription initiation"/>
    <property type="evidence" value="ECO:0007669"/>
    <property type="project" value="InterPro"/>
</dbReference>
<dbReference type="Proteomes" id="UP000276888">
    <property type="component" value="Chromosome"/>
</dbReference>
<keyword evidence="2" id="KW-1185">Reference proteome</keyword>
<dbReference type="InterPro" id="IPR013325">
    <property type="entry name" value="RNA_pol_sigma_r2"/>
</dbReference>
<dbReference type="SUPFAM" id="SSF88946">
    <property type="entry name" value="Sigma2 domain of RNA polymerase sigma factors"/>
    <property type="match status" value="1"/>
</dbReference>
<dbReference type="EMBL" id="CP031423">
    <property type="protein sequence ID" value="AZS35475.1"/>
    <property type="molecule type" value="Genomic_DNA"/>
</dbReference>
<protein>
    <submittedName>
        <fullName evidence="1">ECF RNA polymerase sigma factor SigK</fullName>
    </submittedName>
</protein>
<dbReference type="RefSeq" id="WP_127094298.1">
    <property type="nucleotide sequence ID" value="NZ_CP031423.1"/>
</dbReference>
<accession>A0A3Q9IVR9</accession>